<sequence length="72" mass="8281">MFDHAAHRFVKGFRMLTLGWSDGNSFVPLAFSLLISEKVENHIQKANPSVDRRTSGYHRRRESMSKATVTLF</sequence>
<comment type="caution">
    <text evidence="2">The sequence shown here is derived from an EMBL/GenBank/DDBJ whole genome shotgun (WGS) entry which is preliminary data.</text>
</comment>
<evidence type="ECO:0000313" key="2">
    <source>
        <dbReference type="EMBL" id="KUO95186.1"/>
    </source>
</evidence>
<accession>A0A101XPT5</accession>
<keyword evidence="3" id="KW-1185">Reference proteome</keyword>
<feature type="region of interest" description="Disordered" evidence="1">
    <location>
        <begin position="49"/>
        <end position="72"/>
    </location>
</feature>
<evidence type="ECO:0000256" key="1">
    <source>
        <dbReference type="SAM" id="MobiDB-lite"/>
    </source>
</evidence>
<organism evidence="2 3">
    <name type="scientific">Ferroacidibacillus organovorans</name>
    <dbReference type="NCBI Taxonomy" id="1765683"/>
    <lineage>
        <taxon>Bacteria</taxon>
        <taxon>Bacillati</taxon>
        <taxon>Bacillota</taxon>
        <taxon>Bacilli</taxon>
        <taxon>Bacillales</taxon>
        <taxon>Alicyclobacillaceae</taxon>
        <taxon>Ferroacidibacillus</taxon>
    </lineage>
</organism>
<dbReference type="Proteomes" id="UP000053557">
    <property type="component" value="Unassembled WGS sequence"/>
</dbReference>
<gene>
    <name evidence="2" type="ORF">ATW55_13650</name>
</gene>
<proteinExistence type="predicted"/>
<reference evidence="2 3" key="1">
    <citation type="submission" date="2015-12" db="EMBL/GenBank/DDBJ databases">
        <title>Draft genome sequence of Acidibacillus ferrooxidans ITV001, isolated from a chalcopyrite acid mine drainage site in Brazil.</title>
        <authorList>
            <person name="Dall'Agnol H."/>
            <person name="Nancucheo I."/>
            <person name="Johnson B."/>
            <person name="Oliveira R."/>
            <person name="Leite L."/>
            <person name="Pylro V."/>
            <person name="Nunes G.L."/>
            <person name="Tzotzos G."/>
            <person name="Fernandes G.R."/>
            <person name="Dutra J."/>
            <person name="Orellana S.C."/>
            <person name="Oliveira G."/>
        </authorList>
    </citation>
    <scope>NUCLEOTIDE SEQUENCE [LARGE SCALE GENOMIC DNA]</scope>
    <source>
        <strain evidence="3">ITV01</strain>
    </source>
</reference>
<name>A0A101XPT5_9BACL</name>
<dbReference type="EMBL" id="LPVJ01000058">
    <property type="protein sequence ID" value="KUO95186.1"/>
    <property type="molecule type" value="Genomic_DNA"/>
</dbReference>
<evidence type="ECO:0000313" key="3">
    <source>
        <dbReference type="Proteomes" id="UP000053557"/>
    </source>
</evidence>
<dbReference type="AlphaFoldDB" id="A0A101XPT5"/>
<protein>
    <submittedName>
        <fullName evidence="2">Uncharacterized protein</fullName>
    </submittedName>
</protein>